<keyword evidence="3 12" id="KW-0138">CF(0)</keyword>
<dbReference type="InterPro" id="IPR050059">
    <property type="entry name" value="ATP_synthase_B_chain"/>
</dbReference>
<evidence type="ECO:0000313" key="14">
    <source>
        <dbReference type="EMBL" id="OGZ54179.1"/>
    </source>
</evidence>
<dbReference type="PANTHER" id="PTHR33445">
    <property type="entry name" value="ATP SYNTHASE SUBUNIT B', CHLOROPLASTIC"/>
    <property type="match status" value="1"/>
</dbReference>
<dbReference type="GO" id="GO:0046933">
    <property type="term" value="F:proton-transporting ATP synthase activity, rotational mechanism"/>
    <property type="evidence" value="ECO:0007669"/>
    <property type="project" value="UniProtKB-UniRule"/>
</dbReference>
<dbReference type="PANTHER" id="PTHR33445:SF2">
    <property type="entry name" value="ATP SYNTHASE SUBUNIT B', CHLOROPLASTIC"/>
    <property type="match status" value="1"/>
</dbReference>
<dbReference type="HAMAP" id="MF_01398">
    <property type="entry name" value="ATP_synth_b_bprime"/>
    <property type="match status" value="1"/>
</dbReference>
<protein>
    <recommendedName>
        <fullName evidence="12">ATP synthase subunit b</fullName>
    </recommendedName>
    <alternativeName>
        <fullName evidence="12">ATP synthase F(0) sector subunit b</fullName>
    </alternativeName>
    <alternativeName>
        <fullName evidence="12">ATPase subunit I</fullName>
    </alternativeName>
    <alternativeName>
        <fullName evidence="12">F-type ATPase subunit b</fullName>
        <shortName evidence="12">F-ATPase subunit b</shortName>
    </alternativeName>
</protein>
<comment type="function">
    <text evidence="10 12">F(1)F(0) ATP synthase produces ATP from ADP in the presence of a proton or sodium gradient. F-type ATPases consist of two structural domains, F(1) containing the extramembraneous catalytic core and F(0) containing the membrane proton channel, linked together by a central stalk and a peripheral stalk. During catalysis, ATP synthesis in the catalytic domain of F(1) is coupled via a rotary mechanism of the central stalk subunits to proton translocation.</text>
</comment>
<comment type="similarity">
    <text evidence="1 12 13">Belongs to the ATPase B chain family.</text>
</comment>
<evidence type="ECO:0000256" key="7">
    <source>
        <dbReference type="ARBA" id="ARBA00023065"/>
    </source>
</evidence>
<evidence type="ECO:0000256" key="5">
    <source>
        <dbReference type="ARBA" id="ARBA00022781"/>
    </source>
</evidence>
<comment type="function">
    <text evidence="12">Component of the F(0) channel, it forms part of the peripheral stalk, linking F(1) to F(0).</text>
</comment>
<accession>A0A1G2GVL7</accession>
<evidence type="ECO:0000256" key="2">
    <source>
        <dbReference type="ARBA" id="ARBA00022448"/>
    </source>
</evidence>
<dbReference type="Proteomes" id="UP000179106">
    <property type="component" value="Unassembled WGS sequence"/>
</dbReference>
<feature type="transmembrane region" description="Helical" evidence="12">
    <location>
        <begin position="15"/>
        <end position="37"/>
    </location>
</feature>
<comment type="subunit">
    <text evidence="12">F-type ATPases have 2 components, F(1) - the catalytic core - and F(0) - the membrane proton channel. F(1) has five subunits: alpha(3), beta(3), gamma(1), delta(1), epsilon(1). F(0) has three main subunits: a(1), b(2) and c(10-14). The alpha and beta chains form an alternating ring which encloses part of the gamma chain. F(1) is attached to F(0) by a central stalk formed by the gamma and epsilon chains, while a peripheral stalk is formed by the delta and b chains.</text>
</comment>
<dbReference type="CDD" id="cd06503">
    <property type="entry name" value="ATP-synt_Fo_b"/>
    <property type="match status" value="1"/>
</dbReference>
<dbReference type="AlphaFoldDB" id="A0A1G2GVL7"/>
<keyword evidence="6 12" id="KW-1133">Transmembrane helix</keyword>
<gene>
    <name evidence="12" type="primary">atpF</name>
    <name evidence="14" type="ORF">A3B25_00680</name>
</gene>
<dbReference type="EMBL" id="MHNW01000010">
    <property type="protein sequence ID" value="OGZ54179.1"/>
    <property type="molecule type" value="Genomic_DNA"/>
</dbReference>
<evidence type="ECO:0000256" key="1">
    <source>
        <dbReference type="ARBA" id="ARBA00005513"/>
    </source>
</evidence>
<keyword evidence="8 12" id="KW-0472">Membrane</keyword>
<evidence type="ECO:0000256" key="3">
    <source>
        <dbReference type="ARBA" id="ARBA00022547"/>
    </source>
</evidence>
<keyword evidence="7 12" id="KW-0406">Ion transport</keyword>
<evidence type="ECO:0000256" key="6">
    <source>
        <dbReference type="ARBA" id="ARBA00022989"/>
    </source>
</evidence>
<dbReference type="GO" id="GO:0045259">
    <property type="term" value="C:proton-transporting ATP synthase complex"/>
    <property type="evidence" value="ECO:0007669"/>
    <property type="project" value="UniProtKB-KW"/>
</dbReference>
<name>A0A1G2GVL7_9BACT</name>
<keyword evidence="4 12" id="KW-0812">Transmembrane</keyword>
<organism evidence="14 15">
    <name type="scientific">Candidatus Ryanbacteria bacterium RIFCSPLOWO2_01_FULL_48_26</name>
    <dbReference type="NCBI Taxonomy" id="1802126"/>
    <lineage>
        <taxon>Bacteria</taxon>
        <taxon>Candidatus Ryaniibacteriota</taxon>
    </lineage>
</organism>
<dbReference type="GO" id="GO:0012505">
    <property type="term" value="C:endomembrane system"/>
    <property type="evidence" value="ECO:0007669"/>
    <property type="project" value="UniProtKB-SubCell"/>
</dbReference>
<evidence type="ECO:0000256" key="13">
    <source>
        <dbReference type="RuleBase" id="RU003848"/>
    </source>
</evidence>
<evidence type="ECO:0000256" key="11">
    <source>
        <dbReference type="ARBA" id="ARBA00037847"/>
    </source>
</evidence>
<evidence type="ECO:0000256" key="8">
    <source>
        <dbReference type="ARBA" id="ARBA00023136"/>
    </source>
</evidence>
<reference evidence="14 15" key="1">
    <citation type="journal article" date="2016" name="Nat. Commun.">
        <title>Thousands of microbial genomes shed light on interconnected biogeochemical processes in an aquifer system.</title>
        <authorList>
            <person name="Anantharaman K."/>
            <person name="Brown C.T."/>
            <person name="Hug L.A."/>
            <person name="Sharon I."/>
            <person name="Castelle C.J."/>
            <person name="Probst A.J."/>
            <person name="Thomas B.C."/>
            <person name="Singh A."/>
            <person name="Wilkins M.J."/>
            <person name="Karaoz U."/>
            <person name="Brodie E.L."/>
            <person name="Williams K.H."/>
            <person name="Hubbard S.S."/>
            <person name="Banfield J.F."/>
        </authorList>
    </citation>
    <scope>NUCLEOTIDE SEQUENCE [LARGE SCALE GENOMIC DNA]</scope>
</reference>
<dbReference type="STRING" id="1802126.A3B25_00680"/>
<evidence type="ECO:0000256" key="10">
    <source>
        <dbReference type="ARBA" id="ARBA00025198"/>
    </source>
</evidence>
<dbReference type="GO" id="GO:0046961">
    <property type="term" value="F:proton-transporting ATPase activity, rotational mechanism"/>
    <property type="evidence" value="ECO:0007669"/>
    <property type="project" value="TreeGrafter"/>
</dbReference>
<dbReference type="GO" id="GO:0005886">
    <property type="term" value="C:plasma membrane"/>
    <property type="evidence" value="ECO:0007669"/>
    <property type="project" value="UniProtKB-SubCell"/>
</dbReference>
<sequence length="166" mass="19013">MQELIHNLGLDWKLFLAQATNFFIVLVVLKLTIYKPLLDFLAKRKKKIEEGIAKSEEADRRLHEIGEIKKNKIKEAEEEVVKIMKSAESRAKEETQRILDAAAAKEVGIMKTALEKIEAEKIAERKKLYDEAVGLMKNVIAKTVEMDPRHIDEALIEKTLKKHIPA</sequence>
<proteinExistence type="inferred from homology"/>
<dbReference type="Pfam" id="PF00430">
    <property type="entry name" value="ATP-synt_B"/>
    <property type="match status" value="1"/>
</dbReference>
<evidence type="ECO:0000256" key="9">
    <source>
        <dbReference type="ARBA" id="ARBA00023310"/>
    </source>
</evidence>
<keyword evidence="9 12" id="KW-0066">ATP synthesis</keyword>
<dbReference type="InterPro" id="IPR002146">
    <property type="entry name" value="ATP_synth_b/b'su_bac/chlpt"/>
</dbReference>
<comment type="subcellular location">
    <subcellularLocation>
        <location evidence="12">Cell membrane</location>
        <topology evidence="12">Single-pass membrane protein</topology>
    </subcellularLocation>
    <subcellularLocation>
        <location evidence="11">Endomembrane system</location>
        <topology evidence="11">Single-pass membrane protein</topology>
    </subcellularLocation>
</comment>
<keyword evidence="5 12" id="KW-0375">Hydrogen ion transport</keyword>
<evidence type="ECO:0000256" key="12">
    <source>
        <dbReference type="HAMAP-Rule" id="MF_01398"/>
    </source>
</evidence>
<evidence type="ECO:0000256" key="4">
    <source>
        <dbReference type="ARBA" id="ARBA00022692"/>
    </source>
</evidence>
<evidence type="ECO:0000313" key="15">
    <source>
        <dbReference type="Proteomes" id="UP000179106"/>
    </source>
</evidence>
<keyword evidence="2 12" id="KW-0813">Transport</keyword>
<keyword evidence="12" id="KW-1003">Cell membrane</keyword>
<comment type="caution">
    <text evidence="14">The sequence shown here is derived from an EMBL/GenBank/DDBJ whole genome shotgun (WGS) entry which is preliminary data.</text>
</comment>